<dbReference type="RefSeq" id="WP_182923414.1">
    <property type="nucleotide sequence ID" value="NZ_WNXD01000002.1"/>
</dbReference>
<dbReference type="Pfam" id="PF13443">
    <property type="entry name" value="HTH_26"/>
    <property type="match status" value="1"/>
</dbReference>
<sequence length="117" mass="13258">MLSLNLNTIFKARGIEKPYSYLVKAGINPRSANGLLASTPRALKLDHIEIICKLLLCTPNDLLIWTPTKDQTYPENHPLHALKKPEEQNNIHELLATMSFEQVKEITQTINNIKKAL</sequence>
<protein>
    <submittedName>
        <fullName evidence="2">Helix-turn-helix domain-containing protein</fullName>
    </submittedName>
</protein>
<dbReference type="AlphaFoldDB" id="A0A923IW64"/>
<accession>A0A923IW64</accession>
<feature type="domain" description="HTH cro/C1-type" evidence="1">
    <location>
        <begin position="5"/>
        <end position="67"/>
    </location>
</feature>
<proteinExistence type="predicted"/>
<dbReference type="Proteomes" id="UP000601055">
    <property type="component" value="Unassembled WGS sequence"/>
</dbReference>
<evidence type="ECO:0000313" key="3">
    <source>
        <dbReference type="Proteomes" id="UP000601055"/>
    </source>
</evidence>
<reference evidence="2" key="1">
    <citation type="submission" date="2019-11" db="EMBL/GenBank/DDBJ databases">
        <title>Description of Pedobacter sp. LMG 31464T.</title>
        <authorList>
            <person name="Carlier A."/>
            <person name="Qi S."/>
            <person name="Vandamme P."/>
        </authorList>
    </citation>
    <scope>NUCLEOTIDE SEQUENCE</scope>
    <source>
        <strain evidence="2">LMG 31464</strain>
    </source>
</reference>
<evidence type="ECO:0000259" key="1">
    <source>
        <dbReference type="Pfam" id="PF13443"/>
    </source>
</evidence>
<dbReference type="EMBL" id="WNXD01000002">
    <property type="protein sequence ID" value="MBB2146776.1"/>
    <property type="molecule type" value="Genomic_DNA"/>
</dbReference>
<comment type="caution">
    <text evidence="2">The sequence shown here is derived from an EMBL/GenBank/DDBJ whole genome shotgun (WGS) entry which is preliminary data.</text>
</comment>
<name>A0A923IW64_9SPHI</name>
<gene>
    <name evidence="2" type="ORF">GM921_14830</name>
</gene>
<evidence type="ECO:0000313" key="2">
    <source>
        <dbReference type="EMBL" id="MBB2146776.1"/>
    </source>
</evidence>
<organism evidence="2 3">
    <name type="scientific">Pedobacter planticolens</name>
    <dbReference type="NCBI Taxonomy" id="2679964"/>
    <lineage>
        <taxon>Bacteria</taxon>
        <taxon>Pseudomonadati</taxon>
        <taxon>Bacteroidota</taxon>
        <taxon>Sphingobacteriia</taxon>
        <taxon>Sphingobacteriales</taxon>
        <taxon>Sphingobacteriaceae</taxon>
        <taxon>Pedobacter</taxon>
    </lineage>
</organism>
<dbReference type="InterPro" id="IPR001387">
    <property type="entry name" value="Cro/C1-type_HTH"/>
</dbReference>
<keyword evidence="3" id="KW-1185">Reference proteome</keyword>